<feature type="signal peptide" evidence="1">
    <location>
        <begin position="1"/>
        <end position="21"/>
    </location>
</feature>
<dbReference type="NCBIfam" id="NF007645">
    <property type="entry name" value="PRK10316.1"/>
    <property type="match status" value="1"/>
</dbReference>
<evidence type="ECO:0000313" key="2">
    <source>
        <dbReference type="EMBL" id="CAB5599896.1"/>
    </source>
</evidence>
<feature type="chain" id="PRO_5040106790" evidence="1">
    <location>
        <begin position="22"/>
        <end position="209"/>
    </location>
</feature>
<comment type="caution">
    <text evidence="2">The sequence shown here is derived from an EMBL/GenBank/DDBJ whole genome shotgun (WGS) entry which is preliminary data.</text>
</comment>
<dbReference type="Gene3D" id="1.20.120.1940">
    <property type="entry name" value="YfdX protein domain"/>
    <property type="match status" value="1"/>
</dbReference>
<dbReference type="EMBL" id="CAIIUA010000001">
    <property type="protein sequence ID" value="CAC9178984.1"/>
    <property type="molecule type" value="Genomic_DNA"/>
</dbReference>
<evidence type="ECO:0000313" key="4">
    <source>
        <dbReference type="Proteomes" id="UP000834503"/>
    </source>
</evidence>
<protein>
    <submittedName>
        <fullName evidence="2">YfdX protein</fullName>
    </submittedName>
</protein>
<dbReference type="InterPro" id="IPR021236">
    <property type="entry name" value="Uncharacterised_YfdX"/>
</dbReference>
<dbReference type="EMBL" id="CAHPQX010000035">
    <property type="protein sequence ID" value="CAB5599896.1"/>
    <property type="molecule type" value="Genomic_DNA"/>
</dbReference>
<name>A0A9N8CTB2_9ENTR</name>
<gene>
    <name evidence="2" type="primary">yfdX</name>
    <name evidence="2" type="ORF">GHA_05075</name>
    <name evidence="3" type="ORF">TML_01148</name>
</gene>
<dbReference type="Proteomes" id="UP000834503">
    <property type="component" value="Unassembled WGS sequence"/>
</dbReference>
<evidence type="ECO:0000313" key="5">
    <source>
        <dbReference type="Proteomes" id="UP000837205"/>
    </source>
</evidence>
<organism evidence="2 4">
    <name type="scientific">Citrobacter werkmanii</name>
    <dbReference type="NCBI Taxonomy" id="67827"/>
    <lineage>
        <taxon>Bacteria</taxon>
        <taxon>Pseudomonadati</taxon>
        <taxon>Pseudomonadota</taxon>
        <taxon>Gammaproteobacteria</taxon>
        <taxon>Enterobacterales</taxon>
        <taxon>Enterobacteriaceae</taxon>
        <taxon>Citrobacter</taxon>
        <taxon>Citrobacter freundii complex</taxon>
    </lineage>
</organism>
<dbReference type="Pfam" id="PF10938">
    <property type="entry name" value="YfdX"/>
    <property type="match status" value="1"/>
</dbReference>
<dbReference type="AlphaFoldDB" id="A0A9N8CTB2"/>
<proteinExistence type="predicted"/>
<reference evidence="2" key="1">
    <citation type="submission" date="2020-05" db="EMBL/GenBank/DDBJ databases">
        <authorList>
            <person name="Delgado-Blas J."/>
        </authorList>
    </citation>
    <scope>NUCLEOTIDE SEQUENCE</scope>
    <source>
        <strain evidence="2">BB1459</strain>
        <strain evidence="3">BB1480</strain>
    </source>
</reference>
<dbReference type="Proteomes" id="UP000837205">
    <property type="component" value="Unassembled WGS sequence"/>
</dbReference>
<accession>A0A9N8CTB2</accession>
<evidence type="ECO:0000313" key="3">
    <source>
        <dbReference type="EMBL" id="CAC9178984.1"/>
    </source>
</evidence>
<dbReference type="Gene3D" id="6.10.250.2140">
    <property type="match status" value="1"/>
</dbReference>
<evidence type="ECO:0000256" key="1">
    <source>
        <dbReference type="SAM" id="SignalP"/>
    </source>
</evidence>
<sequence length="209" mass="21941">MKKIILAGLLATMMGSAPVMASATTPTAAQTATANVQKEAADIMQVAVQGANAMRDIQLARLALFHGQPDSAKKLTNDAASLLAGDSSDWAKFVKAAPKAKMIDDQYVIINATIALSEDYIATPEKESAIKTANGKMAKGDWKGAVDTLQLAGISVLQTQYLMPLNQTRKAVASAQKLLSTGKFYEANLVLKGAEEGIVIDSEMVGAGQ</sequence>
<keyword evidence="1" id="KW-0732">Signal</keyword>
<dbReference type="RefSeq" id="WP_069324610.1">
    <property type="nucleotide sequence ID" value="NZ_CAHPQT010000037.1"/>
</dbReference>
<keyword evidence="5" id="KW-1185">Reference proteome</keyword>